<dbReference type="Gene3D" id="2.40.160.20">
    <property type="match status" value="1"/>
</dbReference>
<dbReference type="AlphaFoldDB" id="A0A3N2D634"/>
<feature type="domain" description="Outer membrane protein beta-barrel" evidence="3">
    <location>
        <begin position="13"/>
        <end position="181"/>
    </location>
</feature>
<feature type="chain" id="PRO_5018278292" evidence="2">
    <location>
        <begin position="22"/>
        <end position="194"/>
    </location>
</feature>
<keyword evidence="1 2" id="KW-0732">Signal</keyword>
<dbReference type="RefSeq" id="WP_123714073.1">
    <property type="nucleotide sequence ID" value="NZ_RKHR01000009.1"/>
</dbReference>
<reference evidence="4 5" key="1">
    <citation type="submission" date="2018-11" db="EMBL/GenBank/DDBJ databases">
        <title>Genomic Encyclopedia of Type Strains, Phase IV (KMG-IV): sequencing the most valuable type-strain genomes for metagenomic binning, comparative biology and taxonomic classification.</title>
        <authorList>
            <person name="Goeker M."/>
        </authorList>
    </citation>
    <scope>NUCLEOTIDE SEQUENCE [LARGE SCALE GENOMIC DNA]</scope>
    <source>
        <strain evidence="4 5">DSM 100316</strain>
    </source>
</reference>
<dbReference type="Pfam" id="PF13505">
    <property type="entry name" value="OMP_b-brl"/>
    <property type="match status" value="1"/>
</dbReference>
<organism evidence="4 5">
    <name type="scientific">Sinobacterium caligoides</name>
    <dbReference type="NCBI Taxonomy" id="933926"/>
    <lineage>
        <taxon>Bacteria</taxon>
        <taxon>Pseudomonadati</taxon>
        <taxon>Pseudomonadota</taxon>
        <taxon>Gammaproteobacteria</taxon>
        <taxon>Cellvibrionales</taxon>
        <taxon>Spongiibacteraceae</taxon>
        <taxon>Sinobacterium</taxon>
    </lineage>
</organism>
<feature type="signal peptide" evidence="2">
    <location>
        <begin position="1"/>
        <end position="21"/>
    </location>
</feature>
<evidence type="ECO:0000256" key="2">
    <source>
        <dbReference type="SAM" id="SignalP"/>
    </source>
</evidence>
<dbReference type="EMBL" id="RKHR01000009">
    <property type="protein sequence ID" value="ROR94944.1"/>
    <property type="molecule type" value="Genomic_DNA"/>
</dbReference>
<dbReference type="SUPFAM" id="SSF56925">
    <property type="entry name" value="OMPA-like"/>
    <property type="match status" value="1"/>
</dbReference>
<evidence type="ECO:0000313" key="5">
    <source>
        <dbReference type="Proteomes" id="UP000275394"/>
    </source>
</evidence>
<proteinExistence type="predicted"/>
<accession>A0A3N2D634</accession>
<protein>
    <submittedName>
        <fullName evidence="4">Outer membrane protein with beta-barrel domain</fullName>
    </submittedName>
</protein>
<comment type="caution">
    <text evidence="4">The sequence shown here is derived from an EMBL/GenBank/DDBJ whole genome shotgun (WGS) entry which is preliminary data.</text>
</comment>
<name>A0A3N2D634_9GAMM</name>
<dbReference type="InterPro" id="IPR011250">
    <property type="entry name" value="OMP/PagP_B-barrel"/>
</dbReference>
<dbReference type="Proteomes" id="UP000275394">
    <property type="component" value="Unassembled WGS sequence"/>
</dbReference>
<evidence type="ECO:0000313" key="4">
    <source>
        <dbReference type="EMBL" id="ROR94944.1"/>
    </source>
</evidence>
<gene>
    <name evidence="4" type="ORF">EDC56_3759</name>
</gene>
<sequence>MTPLKYSLIIVPALIATPSFADENSSGLYLGLKANYSQYENLKLERHFDENSWPLVNTQGVGLLVGYQFTDYLSAEVEYAEFDTETKNDEVNDCLNIALPCTTAPALVESRSYAAYIAYRGLGKYYLKGKIGYQYTENEVIFERSDVTLDTVYQVSLVSGVGAGLRLNNVSLEAEYTYSSRSVSYVSAGAFYHF</sequence>
<evidence type="ECO:0000256" key="1">
    <source>
        <dbReference type="ARBA" id="ARBA00022729"/>
    </source>
</evidence>
<evidence type="ECO:0000259" key="3">
    <source>
        <dbReference type="Pfam" id="PF13505"/>
    </source>
</evidence>
<keyword evidence="5" id="KW-1185">Reference proteome</keyword>
<dbReference type="InterPro" id="IPR027385">
    <property type="entry name" value="Beta-barrel_OMP"/>
</dbReference>